<reference evidence="1 2" key="1">
    <citation type="journal article" date="2022" name="G3 (Bethesda)">
        <title>Whole-genome sequence and methylome profiling of the almond [Prunus dulcis (Mill.) D.A. Webb] cultivar 'Nonpareil'.</title>
        <authorList>
            <person name="D'Amico-Willman K.M."/>
            <person name="Ouma W.Z."/>
            <person name="Meulia T."/>
            <person name="Sideli G.M."/>
            <person name="Gradziel T.M."/>
            <person name="Fresnedo-Ramirez J."/>
        </authorList>
    </citation>
    <scope>NUCLEOTIDE SEQUENCE [LARGE SCALE GENOMIC DNA]</scope>
    <source>
        <strain evidence="1">Clone GOH B32 T37-40</strain>
    </source>
</reference>
<dbReference type="InterPro" id="IPR000358">
    <property type="entry name" value="RNR_small_fam"/>
</dbReference>
<dbReference type="GO" id="GO:0009263">
    <property type="term" value="P:deoxyribonucleotide biosynthetic process"/>
    <property type="evidence" value="ECO:0007669"/>
    <property type="project" value="InterPro"/>
</dbReference>
<accession>A0AAD4ZET9</accession>
<dbReference type="EMBL" id="JAJFAZ020000002">
    <property type="protein sequence ID" value="KAI5343224.1"/>
    <property type="molecule type" value="Genomic_DNA"/>
</dbReference>
<evidence type="ECO:0000313" key="1">
    <source>
        <dbReference type="EMBL" id="KAI5343224.1"/>
    </source>
</evidence>
<keyword evidence="2" id="KW-1185">Reference proteome</keyword>
<dbReference type="GO" id="GO:0016491">
    <property type="term" value="F:oxidoreductase activity"/>
    <property type="evidence" value="ECO:0007669"/>
    <property type="project" value="InterPro"/>
</dbReference>
<dbReference type="Proteomes" id="UP001054821">
    <property type="component" value="Chromosome 2"/>
</dbReference>
<dbReference type="SUPFAM" id="SSF47240">
    <property type="entry name" value="Ferritin-like"/>
    <property type="match status" value="1"/>
</dbReference>
<dbReference type="AlphaFoldDB" id="A0AAD4ZET9"/>
<gene>
    <name evidence="1" type="ORF">L3X38_011100</name>
</gene>
<protein>
    <submittedName>
        <fullName evidence="1">Uncharacterized protein</fullName>
    </submittedName>
</protein>
<dbReference type="Pfam" id="PF00268">
    <property type="entry name" value="Ribonuc_red_sm"/>
    <property type="match status" value="1"/>
</dbReference>
<name>A0AAD4ZET9_PRUDU</name>
<dbReference type="PANTHER" id="PTHR23409">
    <property type="entry name" value="RIBONUCLEOSIDE-DIPHOSPHATE REDUCTASE SMALL CHAIN"/>
    <property type="match status" value="1"/>
</dbReference>
<sequence>MYSSGMLCLTPKALCFSLFSGSAFYGFQLAMENIHSEMYSLLLETYIKDSREKHILFNAIESIPCVSRKAKWPWIGYTVPIHMRRDLLRHILLLLLLTTEIEIEAEFVCEALPCALIGMNSDLMS</sequence>
<dbReference type="Gene3D" id="1.10.620.20">
    <property type="entry name" value="Ribonucleotide Reductase, subunit A"/>
    <property type="match status" value="1"/>
</dbReference>
<dbReference type="PANTHER" id="PTHR23409:SF35">
    <property type="entry name" value="RIBONUCLEOSIDE-DIPHOSPHATE REDUCTASE SMALL CHAIN A"/>
    <property type="match status" value="1"/>
</dbReference>
<dbReference type="InterPro" id="IPR012348">
    <property type="entry name" value="RNR-like"/>
</dbReference>
<dbReference type="InterPro" id="IPR030475">
    <property type="entry name" value="RNR_small_AS"/>
</dbReference>
<dbReference type="PROSITE" id="PS00368">
    <property type="entry name" value="RIBORED_SMALL"/>
    <property type="match status" value="1"/>
</dbReference>
<proteinExistence type="predicted"/>
<comment type="caution">
    <text evidence="1">The sequence shown here is derived from an EMBL/GenBank/DDBJ whole genome shotgun (WGS) entry which is preliminary data.</text>
</comment>
<organism evidence="1 2">
    <name type="scientific">Prunus dulcis</name>
    <name type="common">Almond</name>
    <name type="synonym">Amygdalus dulcis</name>
    <dbReference type="NCBI Taxonomy" id="3755"/>
    <lineage>
        <taxon>Eukaryota</taxon>
        <taxon>Viridiplantae</taxon>
        <taxon>Streptophyta</taxon>
        <taxon>Embryophyta</taxon>
        <taxon>Tracheophyta</taxon>
        <taxon>Spermatophyta</taxon>
        <taxon>Magnoliopsida</taxon>
        <taxon>eudicotyledons</taxon>
        <taxon>Gunneridae</taxon>
        <taxon>Pentapetalae</taxon>
        <taxon>rosids</taxon>
        <taxon>fabids</taxon>
        <taxon>Rosales</taxon>
        <taxon>Rosaceae</taxon>
        <taxon>Amygdaloideae</taxon>
        <taxon>Amygdaleae</taxon>
        <taxon>Prunus</taxon>
    </lineage>
</organism>
<evidence type="ECO:0000313" key="2">
    <source>
        <dbReference type="Proteomes" id="UP001054821"/>
    </source>
</evidence>
<dbReference type="InterPro" id="IPR009078">
    <property type="entry name" value="Ferritin-like_SF"/>
</dbReference>